<accession>A0A7J9N019</accession>
<reference evidence="1 2" key="1">
    <citation type="journal article" date="2019" name="Genome Biol. Evol.">
        <title>Insights into the evolution of the New World diploid cottons (Gossypium, subgenus Houzingenia) based on genome sequencing.</title>
        <authorList>
            <person name="Grover C.E."/>
            <person name="Arick M.A. 2nd"/>
            <person name="Thrash A."/>
            <person name="Conover J.L."/>
            <person name="Sanders W.S."/>
            <person name="Peterson D.G."/>
            <person name="Frelichowski J.E."/>
            <person name="Scheffler J.A."/>
            <person name="Scheffler B.E."/>
            <person name="Wendel J.F."/>
        </authorList>
    </citation>
    <scope>NUCLEOTIDE SEQUENCE [LARGE SCALE GENOMIC DNA]</scope>
    <source>
        <strain evidence="1">1</strain>
        <tissue evidence="1">Leaf</tissue>
    </source>
</reference>
<proteinExistence type="predicted"/>
<dbReference type="OrthoDB" id="938435at2759"/>
<sequence length="41" mass="4718">MAALVLLRVIVNDHYNLFVTAEAVHSIRISVLIYKFTKEKT</sequence>
<protein>
    <submittedName>
        <fullName evidence="1">Uncharacterized protein</fullName>
    </submittedName>
</protein>
<gene>
    <name evidence="1" type="ORF">Goshw_001883</name>
</gene>
<evidence type="ECO:0000313" key="2">
    <source>
        <dbReference type="Proteomes" id="UP000593576"/>
    </source>
</evidence>
<dbReference type="AlphaFoldDB" id="A0A7J9N019"/>
<keyword evidence="2" id="KW-1185">Reference proteome</keyword>
<dbReference type="EMBL" id="JABFAF010265692">
    <property type="protein sequence ID" value="MBA0876703.1"/>
    <property type="molecule type" value="Genomic_DNA"/>
</dbReference>
<evidence type="ECO:0000313" key="1">
    <source>
        <dbReference type="EMBL" id="MBA0876703.1"/>
    </source>
</evidence>
<organism evidence="1 2">
    <name type="scientific">Gossypium schwendimanii</name>
    <name type="common">Cotton</name>
    <dbReference type="NCBI Taxonomy" id="34291"/>
    <lineage>
        <taxon>Eukaryota</taxon>
        <taxon>Viridiplantae</taxon>
        <taxon>Streptophyta</taxon>
        <taxon>Embryophyta</taxon>
        <taxon>Tracheophyta</taxon>
        <taxon>Spermatophyta</taxon>
        <taxon>Magnoliopsida</taxon>
        <taxon>eudicotyledons</taxon>
        <taxon>Gunneridae</taxon>
        <taxon>Pentapetalae</taxon>
        <taxon>rosids</taxon>
        <taxon>malvids</taxon>
        <taxon>Malvales</taxon>
        <taxon>Malvaceae</taxon>
        <taxon>Malvoideae</taxon>
        <taxon>Gossypium</taxon>
    </lineage>
</organism>
<comment type="caution">
    <text evidence="1">The sequence shown here is derived from an EMBL/GenBank/DDBJ whole genome shotgun (WGS) entry which is preliminary data.</text>
</comment>
<name>A0A7J9N019_GOSSC</name>
<dbReference type="Proteomes" id="UP000593576">
    <property type="component" value="Unassembled WGS sequence"/>
</dbReference>